<dbReference type="EMBL" id="CAEZSH010000019">
    <property type="protein sequence ID" value="CAB4533578.1"/>
    <property type="molecule type" value="Genomic_DNA"/>
</dbReference>
<name>A0A6J6GYL1_9ZZZZ</name>
<evidence type="ECO:0000313" key="4">
    <source>
        <dbReference type="EMBL" id="CAB4606457.1"/>
    </source>
</evidence>
<dbReference type="InterPro" id="IPR055878">
    <property type="entry name" value="DUF7455"/>
</dbReference>
<sequence length="79" mass="8633">MSEIQEVTETEQEVTASSSQTAPLTAGDRCDSCGAQAYVRATLVFGELLFCLHHATLNKEALAANTLHWHDESDKLLAR</sequence>
<gene>
    <name evidence="3" type="ORF">UFOPK1410_00290</name>
    <name evidence="4" type="ORF">UFOPK1855_00149</name>
</gene>
<feature type="region of interest" description="Disordered" evidence="1">
    <location>
        <begin position="1"/>
        <end position="25"/>
    </location>
</feature>
<evidence type="ECO:0000313" key="3">
    <source>
        <dbReference type="EMBL" id="CAB4533578.1"/>
    </source>
</evidence>
<dbReference type="AlphaFoldDB" id="A0A6J6GYL1"/>
<feature type="domain" description="DUF7455" evidence="2">
    <location>
        <begin position="24"/>
        <end position="76"/>
    </location>
</feature>
<feature type="compositionally biased region" description="Acidic residues" evidence="1">
    <location>
        <begin position="1"/>
        <end position="12"/>
    </location>
</feature>
<evidence type="ECO:0000256" key="1">
    <source>
        <dbReference type="SAM" id="MobiDB-lite"/>
    </source>
</evidence>
<evidence type="ECO:0000259" key="2">
    <source>
        <dbReference type="Pfam" id="PF24254"/>
    </source>
</evidence>
<organism evidence="4">
    <name type="scientific">freshwater metagenome</name>
    <dbReference type="NCBI Taxonomy" id="449393"/>
    <lineage>
        <taxon>unclassified sequences</taxon>
        <taxon>metagenomes</taxon>
        <taxon>ecological metagenomes</taxon>
    </lineage>
</organism>
<proteinExistence type="predicted"/>
<accession>A0A6J6GYL1</accession>
<reference evidence="4" key="1">
    <citation type="submission" date="2020-05" db="EMBL/GenBank/DDBJ databases">
        <authorList>
            <person name="Chiriac C."/>
            <person name="Salcher M."/>
            <person name="Ghai R."/>
            <person name="Kavagutti S V."/>
        </authorList>
    </citation>
    <scope>NUCLEOTIDE SEQUENCE</scope>
</reference>
<dbReference type="Pfam" id="PF24254">
    <property type="entry name" value="DUF7455"/>
    <property type="match status" value="1"/>
</dbReference>
<protein>
    <submittedName>
        <fullName evidence="4">Unannotated protein</fullName>
    </submittedName>
</protein>
<dbReference type="EMBL" id="CAEZUW010000012">
    <property type="protein sequence ID" value="CAB4606457.1"/>
    <property type="molecule type" value="Genomic_DNA"/>
</dbReference>